<feature type="signal peptide" evidence="1">
    <location>
        <begin position="1"/>
        <end position="15"/>
    </location>
</feature>
<dbReference type="AlphaFoldDB" id="A0A1J1I7G3"/>
<protein>
    <submittedName>
        <fullName evidence="2">CLUMA_CG009648, isoform A</fullName>
    </submittedName>
</protein>
<proteinExistence type="predicted"/>
<dbReference type="EMBL" id="CVRI01000043">
    <property type="protein sequence ID" value="CRK96221.1"/>
    <property type="molecule type" value="Genomic_DNA"/>
</dbReference>
<keyword evidence="1" id="KW-0732">Signal</keyword>
<name>A0A1J1I7G3_9DIPT</name>
<organism evidence="2 3">
    <name type="scientific">Clunio marinus</name>
    <dbReference type="NCBI Taxonomy" id="568069"/>
    <lineage>
        <taxon>Eukaryota</taxon>
        <taxon>Metazoa</taxon>
        <taxon>Ecdysozoa</taxon>
        <taxon>Arthropoda</taxon>
        <taxon>Hexapoda</taxon>
        <taxon>Insecta</taxon>
        <taxon>Pterygota</taxon>
        <taxon>Neoptera</taxon>
        <taxon>Endopterygota</taxon>
        <taxon>Diptera</taxon>
        <taxon>Nematocera</taxon>
        <taxon>Chironomoidea</taxon>
        <taxon>Chironomidae</taxon>
        <taxon>Clunio</taxon>
    </lineage>
</organism>
<gene>
    <name evidence="2" type="ORF">CLUMA_CG009648</name>
</gene>
<evidence type="ECO:0000313" key="2">
    <source>
        <dbReference type="EMBL" id="CRK96221.1"/>
    </source>
</evidence>
<feature type="chain" id="PRO_5011977993" evidence="1">
    <location>
        <begin position="16"/>
        <end position="237"/>
    </location>
</feature>
<accession>A0A1J1I7G3</accession>
<evidence type="ECO:0000256" key="1">
    <source>
        <dbReference type="SAM" id="SignalP"/>
    </source>
</evidence>
<evidence type="ECO:0000313" key="3">
    <source>
        <dbReference type="Proteomes" id="UP000183832"/>
    </source>
</evidence>
<dbReference type="Proteomes" id="UP000183832">
    <property type="component" value="Unassembled WGS sequence"/>
</dbReference>
<reference evidence="2 3" key="1">
    <citation type="submission" date="2015-04" db="EMBL/GenBank/DDBJ databases">
        <authorList>
            <person name="Syromyatnikov M.Y."/>
            <person name="Popov V.N."/>
        </authorList>
    </citation>
    <scope>NUCLEOTIDE SEQUENCE [LARGE SCALE GENOMIC DNA]</scope>
</reference>
<keyword evidence="3" id="KW-1185">Reference proteome</keyword>
<dbReference type="SUPFAM" id="SSF101447">
    <property type="entry name" value="Formin homology 2 domain (FH2 domain)"/>
    <property type="match status" value="1"/>
</dbReference>
<sequence length="237" mass="27078">MKAFVFICLVALACAQPPPPPPPPPPGGRPSVTEDLIRAQQELTISHGWSEIFLVDNRQILSDYIARIETVALDEFMGAYAAIKNTGIDTRAAMEEFETSFCADRVRERWELQVTRYGQRLSQCLGSTYGYLLDFTNILNRLHDESREYTNQIPNTSTNILSTIDIFTGRDNLRFYINDALRDLYFRALNLHAEFEEFVNGISIDLDLLLEEYTECYRTLPAAFETESANDLEAMRL</sequence>